<dbReference type="PANTHER" id="PTHR37291:SF1">
    <property type="entry name" value="TYPE IV METHYL-DIRECTED RESTRICTION ENZYME ECOKMCRB SUBUNIT"/>
    <property type="match status" value="1"/>
</dbReference>
<dbReference type="AlphaFoldDB" id="A0AA42W4N7"/>
<gene>
    <name evidence="1" type="ORF">N5J23_17310</name>
</gene>
<protein>
    <recommendedName>
        <fullName evidence="3">ATPase dynein-related AAA domain-containing protein</fullName>
    </recommendedName>
</protein>
<evidence type="ECO:0000313" key="1">
    <source>
        <dbReference type="EMBL" id="MDH2007267.1"/>
    </source>
</evidence>
<comment type="caution">
    <text evidence="1">The sequence shown here is derived from an EMBL/GenBank/DDBJ whole genome shotgun (WGS) entry which is preliminary data.</text>
</comment>
<dbReference type="RefSeq" id="WP_279852098.1">
    <property type="nucleotide sequence ID" value="NZ_JAOCIA010000059.1"/>
</dbReference>
<accession>A0AA42W4N7</accession>
<reference evidence="1" key="1">
    <citation type="submission" date="2022-09" db="EMBL/GenBank/DDBJ databases">
        <title>Intensive care unit water sources are persistently colonized with multi-drug resistant bacteria and are the site of extensive horizontal gene transfer of antibiotic resistance genes.</title>
        <authorList>
            <person name="Diorio-Toth L."/>
        </authorList>
    </citation>
    <scope>NUCLEOTIDE SEQUENCE</scope>
    <source>
        <strain evidence="1">GD03686</strain>
    </source>
</reference>
<evidence type="ECO:0000313" key="2">
    <source>
        <dbReference type="Proteomes" id="UP001161294"/>
    </source>
</evidence>
<dbReference type="EMBL" id="JAOCJW010000056">
    <property type="protein sequence ID" value="MDH2007267.1"/>
    <property type="molecule type" value="Genomic_DNA"/>
</dbReference>
<dbReference type="InterPro" id="IPR052934">
    <property type="entry name" value="Methyl-DNA_Rec/Restrict_Enz"/>
</dbReference>
<sequence length="134" mass="14976">MPDNLYVIGTMNVADRSLALVDLAMRRRFAFVNLVPSFNAAWQQWCATKGLDEASIAHIQTRMQALNAEIAADRALGAQFQIGHSYVTPHEPVHDAQAWFAEVVQSEIGPLLHEYWFDTPERADKAIAQLLTLA</sequence>
<evidence type="ECO:0008006" key="3">
    <source>
        <dbReference type="Google" id="ProtNLM"/>
    </source>
</evidence>
<proteinExistence type="predicted"/>
<dbReference type="PANTHER" id="PTHR37291">
    <property type="entry name" value="5-METHYLCYTOSINE-SPECIFIC RESTRICTION ENZYME B"/>
    <property type="match status" value="1"/>
</dbReference>
<organism evidence="1 2">
    <name type="scientific">Comamonas aquatica</name>
    <dbReference type="NCBI Taxonomy" id="225991"/>
    <lineage>
        <taxon>Bacteria</taxon>
        <taxon>Pseudomonadati</taxon>
        <taxon>Pseudomonadota</taxon>
        <taxon>Betaproteobacteria</taxon>
        <taxon>Burkholderiales</taxon>
        <taxon>Comamonadaceae</taxon>
        <taxon>Comamonas</taxon>
    </lineage>
</organism>
<dbReference type="Proteomes" id="UP001161294">
    <property type="component" value="Unassembled WGS sequence"/>
</dbReference>
<name>A0AA42W4N7_9BURK</name>